<feature type="compositionally biased region" description="Polar residues" evidence="1">
    <location>
        <begin position="54"/>
        <end position="63"/>
    </location>
</feature>
<feature type="compositionally biased region" description="Polar residues" evidence="1">
    <location>
        <begin position="148"/>
        <end position="160"/>
    </location>
</feature>
<feature type="compositionally biased region" description="Acidic residues" evidence="1">
    <location>
        <begin position="76"/>
        <end position="86"/>
    </location>
</feature>
<organism evidence="2 3">
    <name type="scientific">Vespula maculifrons</name>
    <name type="common">Eastern yellow jacket</name>
    <name type="synonym">Wasp</name>
    <dbReference type="NCBI Taxonomy" id="7453"/>
    <lineage>
        <taxon>Eukaryota</taxon>
        <taxon>Metazoa</taxon>
        <taxon>Ecdysozoa</taxon>
        <taxon>Arthropoda</taxon>
        <taxon>Hexapoda</taxon>
        <taxon>Insecta</taxon>
        <taxon>Pterygota</taxon>
        <taxon>Neoptera</taxon>
        <taxon>Endopterygota</taxon>
        <taxon>Hymenoptera</taxon>
        <taxon>Apocrita</taxon>
        <taxon>Aculeata</taxon>
        <taxon>Vespoidea</taxon>
        <taxon>Vespidae</taxon>
        <taxon>Vespinae</taxon>
        <taxon>Vespula</taxon>
    </lineage>
</organism>
<evidence type="ECO:0000313" key="3">
    <source>
        <dbReference type="Proteomes" id="UP001607303"/>
    </source>
</evidence>
<feature type="compositionally biased region" description="Basic and acidic residues" evidence="1">
    <location>
        <begin position="34"/>
        <end position="46"/>
    </location>
</feature>
<sequence length="160" mass="18785">MSNQFANRKRLARVYATRGTEQALRALDHVCTKKPKCDGRLDRPQPREFLNGSAHAQNRNFPSNDKEIGTPRFHDDYEEDDDETMTEEERRRERDSRRLLPEAKSEREVEEKLKVGEGEGEEEEQEQEEEEEEEQKQEEEEEEEAKGTSTNKACTYFSVS</sequence>
<feature type="compositionally biased region" description="Acidic residues" evidence="1">
    <location>
        <begin position="118"/>
        <end position="144"/>
    </location>
</feature>
<dbReference type="AlphaFoldDB" id="A0ABD2C484"/>
<proteinExistence type="predicted"/>
<protein>
    <submittedName>
        <fullName evidence="2">Uncharacterized protein</fullName>
    </submittedName>
</protein>
<gene>
    <name evidence="2" type="ORF">V1477_011240</name>
</gene>
<keyword evidence="3" id="KW-1185">Reference proteome</keyword>
<dbReference type="EMBL" id="JAYRBN010000061">
    <property type="protein sequence ID" value="KAL2739851.1"/>
    <property type="molecule type" value="Genomic_DNA"/>
</dbReference>
<name>A0ABD2C484_VESMC</name>
<evidence type="ECO:0000256" key="1">
    <source>
        <dbReference type="SAM" id="MobiDB-lite"/>
    </source>
</evidence>
<accession>A0ABD2C484</accession>
<feature type="region of interest" description="Disordered" evidence="1">
    <location>
        <begin position="34"/>
        <end position="160"/>
    </location>
</feature>
<comment type="caution">
    <text evidence="2">The sequence shown here is derived from an EMBL/GenBank/DDBJ whole genome shotgun (WGS) entry which is preliminary data.</text>
</comment>
<dbReference type="Proteomes" id="UP001607303">
    <property type="component" value="Unassembled WGS sequence"/>
</dbReference>
<feature type="compositionally biased region" description="Basic and acidic residues" evidence="1">
    <location>
        <begin position="87"/>
        <end position="117"/>
    </location>
</feature>
<evidence type="ECO:0000313" key="2">
    <source>
        <dbReference type="EMBL" id="KAL2739851.1"/>
    </source>
</evidence>
<reference evidence="2 3" key="1">
    <citation type="journal article" date="2024" name="Ann. Entomol. Soc. Am.">
        <title>Genomic analyses of the southern and eastern yellowjacket wasps (Hymenoptera: Vespidae) reveal evolutionary signatures of social life.</title>
        <authorList>
            <person name="Catto M.A."/>
            <person name="Caine P.B."/>
            <person name="Orr S.E."/>
            <person name="Hunt B.G."/>
            <person name="Goodisman M.A.D."/>
        </authorList>
    </citation>
    <scope>NUCLEOTIDE SEQUENCE [LARGE SCALE GENOMIC DNA]</scope>
    <source>
        <strain evidence="2">232</strain>
        <tissue evidence="2">Head and thorax</tissue>
    </source>
</reference>
<feature type="compositionally biased region" description="Basic and acidic residues" evidence="1">
    <location>
        <begin position="64"/>
        <end position="75"/>
    </location>
</feature>